<dbReference type="PANTHER" id="PTHR43031">
    <property type="entry name" value="FAD-DEPENDENT OXIDOREDUCTASE"/>
    <property type="match status" value="1"/>
</dbReference>
<evidence type="ECO:0000313" key="3">
    <source>
        <dbReference type="Proteomes" id="UP000646523"/>
    </source>
</evidence>
<evidence type="ECO:0000313" key="2">
    <source>
        <dbReference type="EMBL" id="GGO65872.1"/>
    </source>
</evidence>
<name>A0A918DGM0_9ACTN</name>
<dbReference type="SUPFAM" id="SSF52821">
    <property type="entry name" value="Rhodanese/Cell cycle control phosphatase"/>
    <property type="match status" value="1"/>
</dbReference>
<protein>
    <recommendedName>
        <fullName evidence="1">Rhodanese domain-containing protein</fullName>
    </recommendedName>
</protein>
<reference evidence="2" key="1">
    <citation type="journal article" date="2014" name="Int. J. Syst. Evol. Microbiol.">
        <title>Complete genome sequence of Corynebacterium casei LMG S-19264T (=DSM 44701T), isolated from a smear-ripened cheese.</title>
        <authorList>
            <consortium name="US DOE Joint Genome Institute (JGI-PGF)"/>
            <person name="Walter F."/>
            <person name="Albersmeier A."/>
            <person name="Kalinowski J."/>
            <person name="Ruckert C."/>
        </authorList>
    </citation>
    <scope>NUCLEOTIDE SEQUENCE</scope>
    <source>
        <strain evidence="2">CGMCC 4.7368</strain>
    </source>
</reference>
<dbReference type="Gene3D" id="3.40.250.10">
    <property type="entry name" value="Rhodanese-like domain"/>
    <property type="match status" value="1"/>
</dbReference>
<feature type="domain" description="Rhodanese" evidence="1">
    <location>
        <begin position="10"/>
        <end position="93"/>
    </location>
</feature>
<dbReference type="InterPro" id="IPR001763">
    <property type="entry name" value="Rhodanese-like_dom"/>
</dbReference>
<dbReference type="SMART" id="SM00450">
    <property type="entry name" value="RHOD"/>
    <property type="match status" value="1"/>
</dbReference>
<dbReference type="Pfam" id="PF00581">
    <property type="entry name" value="Rhodanese"/>
    <property type="match status" value="1"/>
</dbReference>
<keyword evidence="3" id="KW-1185">Reference proteome</keyword>
<dbReference type="CDD" id="cd00158">
    <property type="entry name" value="RHOD"/>
    <property type="match status" value="1"/>
</dbReference>
<dbReference type="InterPro" id="IPR036873">
    <property type="entry name" value="Rhodanese-like_dom_sf"/>
</dbReference>
<dbReference type="InterPro" id="IPR050229">
    <property type="entry name" value="GlpE_sulfurtransferase"/>
</dbReference>
<gene>
    <name evidence="2" type="ORF">GCM10012289_18600</name>
</gene>
<evidence type="ECO:0000259" key="1">
    <source>
        <dbReference type="PROSITE" id="PS50206"/>
    </source>
</evidence>
<reference evidence="2" key="2">
    <citation type="submission" date="2020-09" db="EMBL/GenBank/DDBJ databases">
        <authorList>
            <person name="Sun Q."/>
            <person name="Zhou Y."/>
        </authorList>
    </citation>
    <scope>NUCLEOTIDE SEQUENCE</scope>
    <source>
        <strain evidence="2">CGMCC 4.7368</strain>
    </source>
</reference>
<dbReference type="Proteomes" id="UP000646523">
    <property type="component" value="Unassembled WGS sequence"/>
</dbReference>
<organism evidence="2 3">
    <name type="scientific">Nonomuraea cavernae</name>
    <dbReference type="NCBI Taxonomy" id="2045107"/>
    <lineage>
        <taxon>Bacteria</taxon>
        <taxon>Bacillati</taxon>
        <taxon>Actinomycetota</taxon>
        <taxon>Actinomycetes</taxon>
        <taxon>Streptosporangiales</taxon>
        <taxon>Streptosporangiaceae</taxon>
        <taxon>Nonomuraea</taxon>
    </lineage>
</organism>
<dbReference type="RefSeq" id="WP_372459693.1">
    <property type="nucleotide sequence ID" value="NZ_BMNH01000003.1"/>
</dbReference>
<dbReference type="AlphaFoldDB" id="A0A918DGM0"/>
<sequence>METARALIASNPDVLVVDVRTPAEFETAHIAGAINLPLDQVDTHLRQIVTDAGGRMLLICQSGGRARHAHKRLCDADSDGAWSVRFAWSPAASC</sequence>
<proteinExistence type="predicted"/>
<comment type="caution">
    <text evidence="2">The sequence shown here is derived from an EMBL/GenBank/DDBJ whole genome shotgun (WGS) entry which is preliminary data.</text>
</comment>
<accession>A0A918DGM0</accession>
<dbReference type="EMBL" id="BMNH01000003">
    <property type="protein sequence ID" value="GGO65872.1"/>
    <property type="molecule type" value="Genomic_DNA"/>
</dbReference>
<dbReference type="PROSITE" id="PS50206">
    <property type="entry name" value="RHODANESE_3"/>
    <property type="match status" value="1"/>
</dbReference>
<dbReference type="PANTHER" id="PTHR43031:SF1">
    <property type="entry name" value="PYRIDINE NUCLEOTIDE-DISULPHIDE OXIDOREDUCTASE"/>
    <property type="match status" value="1"/>
</dbReference>